<dbReference type="AlphaFoldDB" id="A0A2P5HPB2"/>
<evidence type="ECO:0000313" key="2">
    <source>
        <dbReference type="EMBL" id="POS72077.1"/>
    </source>
</evidence>
<proteinExistence type="predicted"/>
<dbReference type="PANTHER" id="PTHR38790:SF4">
    <property type="entry name" value="2EXR DOMAIN-CONTAINING PROTEIN"/>
    <property type="match status" value="1"/>
</dbReference>
<dbReference type="Proteomes" id="UP000094444">
    <property type="component" value="Unassembled WGS sequence"/>
</dbReference>
<keyword evidence="1" id="KW-0175">Coiled coil</keyword>
<name>A0A2P5HPB2_DIAHE</name>
<evidence type="ECO:0008006" key="4">
    <source>
        <dbReference type="Google" id="ProtNLM"/>
    </source>
</evidence>
<gene>
    <name evidence="2" type="ORF">DHEL01_v209529</name>
</gene>
<dbReference type="SUPFAM" id="SSF55486">
    <property type="entry name" value="Metalloproteases ('zincins'), catalytic domain"/>
    <property type="match status" value="1"/>
</dbReference>
<sequence length="567" mass="63224">MTEVSDTDCRDKRSEVMLVSQGEGLSTSIALQATQPSTMMLSDSDEMGMLNVLSNVAHEIGHAWGLFHEHQNFRFWDDPYAPGSSGKLFGAHNFHCENLKDYEAVMEKVQKMIDETTEELVAFRLEQDKENLCTSRGLATLYGFSATEYLPYKADDHAKTETSDVSKIDWDSIMLYPSGAGGKSLGNGERLPILTHPNGDEIGLNLVPSPRDVAGLTALYGSDNKYDETLHNDKNSGKRRRFGIITTATALNYILSLEIDTMATESDAATASSALFMVLPPEVRNAILTAAFGGRTLHIQRHYLATPQAKKSQGSRAGWARGTAKKWLGAVFSTSNPKGKREEVSSVAHERRWFACVCDSHHRHVEPANSPAADNCLFKIKKSQWNGTDALDVPVELAIGAMGWLLTCRQAFNEGIKVLYTSNTFHIRSRNVRAFGDILLQIPEIGLSYITSMELVVDPNLSASPKPDDSAGRSCELELALPWTVFNRYTEDYKEYMSKLKMADPHRKPRNKSDYWKFSRLRLFFAVEDQRSDLDSEDGVIKTSDVGYLISVSSYDYDDLVQRCFGS</sequence>
<feature type="coiled-coil region" evidence="1">
    <location>
        <begin position="99"/>
        <end position="126"/>
    </location>
</feature>
<reference evidence="2" key="1">
    <citation type="submission" date="2017-09" db="EMBL/GenBank/DDBJ databases">
        <title>Polyketide synthases of a Diaporthe helianthi virulent isolate.</title>
        <authorList>
            <person name="Baroncelli R."/>
        </authorList>
    </citation>
    <scope>NUCLEOTIDE SEQUENCE [LARGE SCALE GENOMIC DNA]</scope>
    <source>
        <strain evidence="2">7/96</strain>
    </source>
</reference>
<dbReference type="PANTHER" id="PTHR38790">
    <property type="entry name" value="2EXR DOMAIN-CONTAINING PROTEIN-RELATED"/>
    <property type="match status" value="1"/>
</dbReference>
<comment type="caution">
    <text evidence="2">The sequence shown here is derived from an EMBL/GenBank/DDBJ whole genome shotgun (WGS) entry which is preliminary data.</text>
</comment>
<dbReference type="OrthoDB" id="291007at2759"/>
<dbReference type="EMBL" id="MAVT02001090">
    <property type="protein sequence ID" value="POS72077.1"/>
    <property type="molecule type" value="Genomic_DNA"/>
</dbReference>
<protein>
    <recommendedName>
        <fullName evidence="4">Peptidase M12A domain-containing protein</fullName>
    </recommendedName>
</protein>
<organism evidence="2 3">
    <name type="scientific">Diaporthe helianthi</name>
    <dbReference type="NCBI Taxonomy" id="158607"/>
    <lineage>
        <taxon>Eukaryota</taxon>
        <taxon>Fungi</taxon>
        <taxon>Dikarya</taxon>
        <taxon>Ascomycota</taxon>
        <taxon>Pezizomycotina</taxon>
        <taxon>Sordariomycetes</taxon>
        <taxon>Sordariomycetidae</taxon>
        <taxon>Diaporthales</taxon>
        <taxon>Diaporthaceae</taxon>
        <taxon>Diaporthe</taxon>
    </lineage>
</organism>
<evidence type="ECO:0000256" key="1">
    <source>
        <dbReference type="SAM" id="Coils"/>
    </source>
</evidence>
<dbReference type="InterPro" id="IPR024079">
    <property type="entry name" value="MetalloPept_cat_dom_sf"/>
</dbReference>
<dbReference type="GO" id="GO:0008237">
    <property type="term" value="F:metallopeptidase activity"/>
    <property type="evidence" value="ECO:0007669"/>
    <property type="project" value="InterPro"/>
</dbReference>
<evidence type="ECO:0000313" key="3">
    <source>
        <dbReference type="Proteomes" id="UP000094444"/>
    </source>
</evidence>
<dbReference type="Gene3D" id="3.40.390.10">
    <property type="entry name" value="Collagenase (Catalytic Domain)"/>
    <property type="match status" value="1"/>
</dbReference>
<dbReference type="InParanoid" id="A0A2P5HPB2"/>
<dbReference type="STRING" id="158607.A0A2P5HPB2"/>
<accession>A0A2P5HPB2</accession>
<keyword evidence="3" id="KW-1185">Reference proteome</keyword>